<gene>
    <name evidence="1" type="ORF">ABIC98_001427</name>
</gene>
<dbReference type="EMBL" id="JBEPNJ010000004">
    <property type="protein sequence ID" value="MET3771790.1"/>
    <property type="molecule type" value="Genomic_DNA"/>
</dbReference>
<proteinExistence type="predicted"/>
<evidence type="ECO:0000313" key="2">
    <source>
        <dbReference type="Proteomes" id="UP001549207"/>
    </source>
</evidence>
<sequence length="429" mass="44949">MASGGPSQAVQLQAGLQTELRALPGLLKAMGMLAMTHEEVHQATEHLLAENPVLERADGHPCPGCGRHVASGSCSRCRGHSTTLRFDDGVEQGVDPFGTLQSAARLEVRADCRDALDLVLAHLTRRGILDAGPAEIAGLHGLEPGQVGEALRAIRAAGPPGIAAASVTELLDAQAAALAGQGQAPHWLPRLVREHLGDLAAGSTAAVARAMGLTEAQVLAGLALVRERLRPFAAADTEPEAAAVPPADVFLYRQPDGTLEVEVPASAWFGLTVVDLSAGLPASAQAKQWLAEHELAAQRHLYQIDRRASALLRITECAVAHQKAFLDHGAGHHQPLTRTAVAQEIGLHPSTVSRAVSGKRLRMPTGAVTDLSCLFGKATAARAALQDLLTTAAPGLSSDEHLREALAGNGFAVARRTVNKYRRSLQPGN</sequence>
<keyword evidence="2" id="KW-1185">Reference proteome</keyword>
<dbReference type="Proteomes" id="UP001549207">
    <property type="component" value="Unassembled WGS sequence"/>
</dbReference>
<evidence type="ECO:0000313" key="1">
    <source>
        <dbReference type="EMBL" id="MET3771790.1"/>
    </source>
</evidence>
<accession>A0ACC6TDM7</accession>
<reference evidence="1" key="1">
    <citation type="submission" date="2024-06" db="EMBL/GenBank/DDBJ databases">
        <title>Genomic Encyclopedia of Type Strains, Phase IV (KMG-IV): sequencing the most valuable type-strain genomes for metagenomic binning, comparative biology and taxonomic classification.</title>
        <authorList>
            <person name="Goeker M."/>
        </authorList>
    </citation>
    <scope>NUCLEOTIDE SEQUENCE</scope>
    <source>
        <strain evidence="1">SJCon</strain>
    </source>
</reference>
<protein>
    <submittedName>
        <fullName evidence="1">RNA polymerase sigma-54 factor</fullName>
    </submittedName>
</protein>
<comment type="caution">
    <text evidence="1">The sequence shown here is derived from an EMBL/GenBank/DDBJ whole genome shotgun (WGS) entry which is preliminary data.</text>
</comment>
<name>A0ACC6TDM7_9MICC</name>
<organism evidence="1 2">
    <name type="scientific">Arthrobacter nitrophenolicus</name>
    <dbReference type="NCBI Taxonomy" id="683150"/>
    <lineage>
        <taxon>Bacteria</taxon>
        <taxon>Bacillati</taxon>
        <taxon>Actinomycetota</taxon>
        <taxon>Actinomycetes</taxon>
        <taxon>Micrococcales</taxon>
        <taxon>Micrococcaceae</taxon>
        <taxon>Arthrobacter</taxon>
    </lineage>
</organism>